<evidence type="ECO:0000313" key="8">
    <source>
        <dbReference type="EMBL" id="OYX35778.1"/>
    </source>
</evidence>
<sequence length="229" mass="24775">MGYGSRAEIARLGKVGGIVLDGVDLTDVSRRIPVTPDLAERMVIDGRPVDPPPGLVLILNKPLGMTCSHKEDGALVYDVLPDRWRRRDPSISTIGRLDKQTSGLLLLTDDGDLLHRVISPKRHVAKVYHATLARPLVGTEGALFASGTLVLEGEDKPLAPAVLEPITATEARLTVTEGRYHQVRRMFAAVGNHVEALHRERLGGLALPADLEPGAWRRATEAEVAAIFA</sequence>
<evidence type="ECO:0000256" key="6">
    <source>
        <dbReference type="RuleBase" id="RU003887"/>
    </source>
</evidence>
<keyword evidence="2" id="KW-0694">RNA-binding</keyword>
<organism evidence="8 9">
    <name type="scientific">Brevundimonas subvibrioides</name>
    <dbReference type="NCBI Taxonomy" id="74313"/>
    <lineage>
        <taxon>Bacteria</taxon>
        <taxon>Pseudomonadati</taxon>
        <taxon>Pseudomonadota</taxon>
        <taxon>Alphaproteobacteria</taxon>
        <taxon>Caulobacterales</taxon>
        <taxon>Caulobacteraceae</taxon>
        <taxon>Brevundimonas</taxon>
    </lineage>
</organism>
<name>A0A258FUW4_9CAUL</name>
<evidence type="ECO:0000313" key="9">
    <source>
        <dbReference type="Proteomes" id="UP000215595"/>
    </source>
</evidence>
<comment type="similarity">
    <text evidence="1 6">Belongs to the pseudouridine synthase RsuA family.</text>
</comment>
<comment type="function">
    <text evidence="5">Responsible for synthesis of pseudouridine from uracil-516 in 16S ribosomal RNA.</text>
</comment>
<dbReference type="GO" id="GO:0006364">
    <property type="term" value="P:rRNA processing"/>
    <property type="evidence" value="ECO:0007669"/>
    <property type="project" value="UniProtKB-ARBA"/>
</dbReference>
<dbReference type="NCBIfam" id="TIGR00093">
    <property type="entry name" value="pseudouridine synthase"/>
    <property type="match status" value="1"/>
</dbReference>
<evidence type="ECO:0000259" key="7">
    <source>
        <dbReference type="Pfam" id="PF00849"/>
    </source>
</evidence>
<keyword evidence="3 6" id="KW-0413">Isomerase</keyword>
<dbReference type="InterPro" id="IPR000748">
    <property type="entry name" value="PsdUridine_synth_RsuA/RluB/E/F"/>
</dbReference>
<dbReference type="GO" id="GO:0001522">
    <property type="term" value="P:pseudouridine synthesis"/>
    <property type="evidence" value="ECO:0007669"/>
    <property type="project" value="InterPro"/>
</dbReference>
<protein>
    <recommendedName>
        <fullName evidence="6">Pseudouridine synthase</fullName>
        <ecNumber evidence="6">5.4.99.-</ecNumber>
    </recommendedName>
</protein>
<dbReference type="EMBL" id="NCEB01000003">
    <property type="protein sequence ID" value="OYX35778.1"/>
    <property type="molecule type" value="Genomic_DNA"/>
</dbReference>
<evidence type="ECO:0000256" key="1">
    <source>
        <dbReference type="ARBA" id="ARBA00008348"/>
    </source>
</evidence>
<dbReference type="Gene3D" id="3.30.70.1560">
    <property type="entry name" value="Alpha-L RNA-binding motif"/>
    <property type="match status" value="1"/>
</dbReference>
<dbReference type="InterPro" id="IPR018496">
    <property type="entry name" value="PsdUridine_synth_RsuA/RluB_CS"/>
</dbReference>
<dbReference type="PANTHER" id="PTHR47683:SF4">
    <property type="entry name" value="PSEUDOURIDINE SYNTHASE"/>
    <property type="match status" value="1"/>
</dbReference>
<dbReference type="InterPro" id="IPR020103">
    <property type="entry name" value="PsdUridine_synth_cat_dom_sf"/>
</dbReference>
<dbReference type="PROSITE" id="PS01149">
    <property type="entry name" value="PSI_RSU"/>
    <property type="match status" value="1"/>
</dbReference>
<gene>
    <name evidence="8" type="ORF">B7Z01_01835</name>
</gene>
<dbReference type="GO" id="GO:0160136">
    <property type="term" value="F:16S rRNA pseudouridine(516) synthase activity"/>
    <property type="evidence" value="ECO:0007669"/>
    <property type="project" value="UniProtKB-EC"/>
</dbReference>
<dbReference type="PANTHER" id="PTHR47683">
    <property type="entry name" value="PSEUDOURIDINE SYNTHASE FAMILY PROTEIN-RELATED"/>
    <property type="match status" value="1"/>
</dbReference>
<dbReference type="AlphaFoldDB" id="A0A258FUW4"/>
<comment type="caution">
    <text evidence="8">The sequence shown here is derived from an EMBL/GenBank/DDBJ whole genome shotgun (WGS) entry which is preliminary data.</text>
</comment>
<dbReference type="SUPFAM" id="SSF55120">
    <property type="entry name" value="Pseudouridine synthase"/>
    <property type="match status" value="1"/>
</dbReference>
<dbReference type="Proteomes" id="UP000215595">
    <property type="component" value="Unassembled WGS sequence"/>
</dbReference>
<dbReference type="EC" id="5.4.99.-" evidence="6"/>
<dbReference type="InterPro" id="IPR020094">
    <property type="entry name" value="TruA/RsuA/RluB/E/F_N"/>
</dbReference>
<comment type="catalytic activity">
    <reaction evidence="4">
        <text>uridine(516) in 16S rRNA = pseudouridine(516) in 16S rRNA</text>
        <dbReference type="Rhea" id="RHEA:38867"/>
        <dbReference type="Rhea" id="RHEA-COMP:10089"/>
        <dbReference type="Rhea" id="RHEA-COMP:10090"/>
        <dbReference type="ChEBI" id="CHEBI:65314"/>
        <dbReference type="ChEBI" id="CHEBI:65315"/>
        <dbReference type="EC" id="5.4.99.19"/>
    </reaction>
</comment>
<evidence type="ECO:0000256" key="5">
    <source>
        <dbReference type="ARBA" id="ARBA00037590"/>
    </source>
</evidence>
<feature type="domain" description="Pseudouridine synthase RsuA/RluA-like" evidence="7">
    <location>
        <begin position="56"/>
        <end position="189"/>
    </location>
</feature>
<proteinExistence type="inferred from homology"/>
<evidence type="ECO:0000256" key="4">
    <source>
        <dbReference type="ARBA" id="ARBA00036749"/>
    </source>
</evidence>
<dbReference type="InterPro" id="IPR050343">
    <property type="entry name" value="RsuA_PseudoU_synthase"/>
</dbReference>
<dbReference type="GO" id="GO:0003723">
    <property type="term" value="F:RNA binding"/>
    <property type="evidence" value="ECO:0007669"/>
    <property type="project" value="UniProtKB-KW"/>
</dbReference>
<dbReference type="Gene3D" id="3.30.70.580">
    <property type="entry name" value="Pseudouridine synthase I, catalytic domain, N-terminal subdomain"/>
    <property type="match status" value="1"/>
</dbReference>
<dbReference type="Pfam" id="PF00849">
    <property type="entry name" value="PseudoU_synth_2"/>
    <property type="match status" value="1"/>
</dbReference>
<reference evidence="8 9" key="1">
    <citation type="submission" date="2017-03" db="EMBL/GenBank/DDBJ databases">
        <title>Lifting the veil on microbial sulfur biogeochemistry in mining wastewaters.</title>
        <authorList>
            <person name="Kantor R.S."/>
            <person name="Colenbrander Nelson T."/>
            <person name="Marshall S."/>
            <person name="Bennett D."/>
            <person name="Apte S."/>
            <person name="Camacho D."/>
            <person name="Thomas B.C."/>
            <person name="Warren L.A."/>
            <person name="Banfield J.F."/>
        </authorList>
    </citation>
    <scope>NUCLEOTIDE SEQUENCE [LARGE SCALE GENOMIC DNA]</scope>
    <source>
        <strain evidence="8">32-69-9</strain>
    </source>
</reference>
<accession>A0A258FUW4</accession>
<dbReference type="InterPro" id="IPR006145">
    <property type="entry name" value="PsdUridine_synth_RsuA/RluA"/>
</dbReference>
<dbReference type="InterPro" id="IPR042092">
    <property type="entry name" value="PsdUridine_s_RsuA/RluB/E/F_cat"/>
</dbReference>
<evidence type="ECO:0000256" key="2">
    <source>
        <dbReference type="ARBA" id="ARBA00022884"/>
    </source>
</evidence>
<evidence type="ECO:0000256" key="3">
    <source>
        <dbReference type="ARBA" id="ARBA00023235"/>
    </source>
</evidence>